<dbReference type="InterPro" id="IPR011009">
    <property type="entry name" value="Kinase-like_dom_sf"/>
</dbReference>
<feature type="compositionally biased region" description="Polar residues" evidence="5">
    <location>
        <begin position="40"/>
        <end position="50"/>
    </location>
</feature>
<feature type="domain" description="Protein kinase" evidence="6">
    <location>
        <begin position="128"/>
        <end position="390"/>
    </location>
</feature>
<proteinExistence type="predicted"/>
<feature type="region of interest" description="Disordered" evidence="5">
    <location>
        <begin position="32"/>
        <end position="87"/>
    </location>
</feature>
<name>A0A8J8T8L8_HALGN</name>
<feature type="compositionally biased region" description="Basic and acidic residues" evidence="5">
    <location>
        <begin position="633"/>
        <end position="650"/>
    </location>
</feature>
<feature type="compositionally biased region" description="Polar residues" evidence="5">
    <location>
        <begin position="1282"/>
        <end position="1298"/>
    </location>
</feature>
<feature type="compositionally biased region" description="Polar residues" evidence="5">
    <location>
        <begin position="1351"/>
        <end position="1373"/>
    </location>
</feature>
<feature type="compositionally biased region" description="Polar residues" evidence="5">
    <location>
        <begin position="744"/>
        <end position="767"/>
    </location>
</feature>
<dbReference type="PROSITE" id="PS00108">
    <property type="entry name" value="PROTEIN_KINASE_ST"/>
    <property type="match status" value="1"/>
</dbReference>
<organism evidence="7 8">
    <name type="scientific">Halteria grandinella</name>
    <dbReference type="NCBI Taxonomy" id="5974"/>
    <lineage>
        <taxon>Eukaryota</taxon>
        <taxon>Sar</taxon>
        <taxon>Alveolata</taxon>
        <taxon>Ciliophora</taxon>
        <taxon>Intramacronucleata</taxon>
        <taxon>Spirotrichea</taxon>
        <taxon>Stichotrichia</taxon>
        <taxon>Sporadotrichida</taxon>
        <taxon>Halteriidae</taxon>
        <taxon>Halteria</taxon>
    </lineage>
</organism>
<sequence>MCVIIWNQQQAVYIIIQMDSFLNQQLTAAGKLRNEPQLPPQTQRSGSTNFDIPRFRDKSPQDITARQQSGGTPTPAGGDSNGSRGMIGKPVEEIKLIKMMRQKLQTTSIPKLEFEDYNGNVSYFEDFYDYIKPLGCGSFGFVVSALEKATGIHLALKIVDTSNESSVKCIKREAEILESLGHQQNVIQYHHIREFSNYIVLAIENARGGTLADLIKRRCGGEDELLTDEQSAKIVRGILLGLKHIHSFDYVHRDMKPSNVVIDDVNNLETVKIVDFGLAIKVSLHHGLEDTCGTLVYQAPEQMFGEKAYGKAIDLWAVGLIAYELITGQHALWLKGEDKQAYREKMRRFKQLKFDSKSFTPLAISLIDKLCHLKPSGRYRVDEALQHPWITRNFDDPIPRTLFEESIFQSEIYNKMRKVCHTIFFLSITKEHKRYHQEKEEKMRVLMAQDQEQEKIRQEKLAEEEQQRQLQEEAEAKKKKEENEFLEEMRKREEEERLKKLKKNEDEEFLLLPQVTPDFAVLKAALPKHGHDNFGIYRRERRDSSHPKITDVHANLGRQQHLNSSNMNTDEIDKFLGIHNNEDPAPSGLAKPKSFNDVTQAVTQQEKKRHSLVRQSSDLQQQTTSDNMIVRSRMGDRDKRDTMTINDDKNIMQGNISLIDSDRSRSDSSFNHNQSHNKGANADRSSFVVSGKPPLGGAGQRDHSANALRSQDGGNTSSQGGAQRTQKSFRIHKVSSKRVHPATQIPQQSSTQNSEIHAIAKSQNFKSSPVKKRSDRQGGDLTENASRKGSHERMLPQMRDNPLRNSNGNGRSMFKKSTRNNSQNSGGQGSSSGDEDDTSQIQPLEITPINSQHDGADNEEATLGKSKKNGSSANFTRRKSRMKQGKKQKMPLQQPKELQPPAALLPGKQFQNPGSSLAQNQDMQITKQKAQIINNVSTTPISANATATVMPKPSTTEVKIQRKLQSGKNQGHVERDLSQTLPRAEILIERGYTIQQSVTPLKQPMMQHPQTPGQSTSTKKQGPAASSSRGNPIQSGAGAVVIHPGRKIVASGESFEVIKHNPKEGKSPHQSSHLVSVHGEYISPIKRIIAGNEADVSMTTYKKSAKIGIGNLVPCSEDLLEERADERIPHFSGGKKSVIGGVGAAAISTNITQPQSATNNASLSPFEQFIQNLMRQNEMEKQQTQSIQKNQQHSVIQMQLQAEKANRAKQAEGIIKKNAAQGVSGSGAQTVIIQNPAQQYKSLKDAHVIHSTHLGKSRENSTSHIISSSQLQNLSRQRTSQTALTQQQQYDSISSSHASTQPHVMQIIDTQSLQAQAISQQQSTAIVEQMQDGGEPASFRVLRTSAAVAHSSHQNHLTSKQNLHGSTQGRGFK</sequence>
<keyword evidence="2 4" id="KW-0547">Nucleotide-binding</keyword>
<dbReference type="PROSITE" id="PS00107">
    <property type="entry name" value="PROTEIN_KINASE_ATP"/>
    <property type="match status" value="1"/>
</dbReference>
<evidence type="ECO:0000259" key="6">
    <source>
        <dbReference type="PROSITE" id="PS50011"/>
    </source>
</evidence>
<dbReference type="FunFam" id="1.10.510.10:FF:000571">
    <property type="entry name" value="Maternal embryonic leucine zipper kinase"/>
    <property type="match status" value="1"/>
</dbReference>
<protein>
    <recommendedName>
        <fullName evidence="6">Protein kinase domain-containing protein</fullName>
    </recommendedName>
</protein>
<dbReference type="InterPro" id="IPR008271">
    <property type="entry name" value="Ser/Thr_kinase_AS"/>
</dbReference>
<evidence type="ECO:0000256" key="4">
    <source>
        <dbReference type="PROSITE-ProRule" id="PRU10141"/>
    </source>
</evidence>
<feature type="binding site" evidence="4">
    <location>
        <position position="157"/>
    </location>
    <ligand>
        <name>ATP</name>
        <dbReference type="ChEBI" id="CHEBI:30616"/>
    </ligand>
</feature>
<dbReference type="GO" id="GO:0005737">
    <property type="term" value="C:cytoplasm"/>
    <property type="evidence" value="ECO:0007669"/>
    <property type="project" value="TreeGrafter"/>
</dbReference>
<feature type="compositionally biased region" description="Low complexity" evidence="5">
    <location>
        <begin position="615"/>
        <end position="626"/>
    </location>
</feature>
<feature type="compositionally biased region" description="Basic and acidic residues" evidence="5">
    <location>
        <begin position="785"/>
        <end position="794"/>
    </location>
</feature>
<feature type="compositionally biased region" description="Low complexity" evidence="5">
    <location>
        <begin position="1263"/>
        <end position="1281"/>
    </location>
</feature>
<dbReference type="SUPFAM" id="SSF56112">
    <property type="entry name" value="Protein kinase-like (PK-like)"/>
    <property type="match status" value="1"/>
</dbReference>
<dbReference type="GO" id="GO:0044773">
    <property type="term" value="P:mitotic DNA damage checkpoint signaling"/>
    <property type="evidence" value="ECO:0007669"/>
    <property type="project" value="TreeGrafter"/>
</dbReference>
<feature type="region of interest" description="Disordered" evidence="5">
    <location>
        <begin position="1254"/>
        <end position="1298"/>
    </location>
</feature>
<comment type="caution">
    <text evidence="7">The sequence shown here is derived from an EMBL/GenBank/DDBJ whole genome shotgun (WGS) entry which is preliminary data.</text>
</comment>
<dbReference type="OrthoDB" id="413582at2759"/>
<accession>A0A8J8T8L8</accession>
<dbReference type="PANTHER" id="PTHR44167:SF24">
    <property type="entry name" value="SERINE_THREONINE-PROTEIN KINASE CHK2"/>
    <property type="match status" value="1"/>
</dbReference>
<feature type="compositionally biased region" description="Polar residues" evidence="5">
    <location>
        <begin position="707"/>
        <end position="726"/>
    </location>
</feature>
<keyword evidence="8" id="KW-1185">Reference proteome</keyword>
<dbReference type="PROSITE" id="PS50011">
    <property type="entry name" value="PROTEIN_KINASE_DOM"/>
    <property type="match status" value="1"/>
</dbReference>
<feature type="region of interest" description="Disordered" evidence="5">
    <location>
        <begin position="604"/>
        <end position="894"/>
    </location>
</feature>
<reference evidence="7" key="1">
    <citation type="submission" date="2019-06" db="EMBL/GenBank/DDBJ databases">
        <authorList>
            <person name="Zheng W."/>
        </authorList>
    </citation>
    <scope>NUCLEOTIDE SEQUENCE</scope>
    <source>
        <strain evidence="7">QDHG01</strain>
    </source>
</reference>
<keyword evidence="3 4" id="KW-0067">ATP-binding</keyword>
<dbReference type="InterPro" id="IPR000719">
    <property type="entry name" value="Prot_kinase_dom"/>
</dbReference>
<feature type="compositionally biased region" description="Basic residues" evidence="5">
    <location>
        <begin position="727"/>
        <end position="740"/>
    </location>
</feature>
<feature type="region of interest" description="Disordered" evidence="5">
    <location>
        <begin position="1000"/>
        <end position="1040"/>
    </location>
</feature>
<feature type="compositionally biased region" description="Polar residues" evidence="5">
    <location>
        <begin position="670"/>
        <end position="688"/>
    </location>
</feature>
<dbReference type="GO" id="GO:0004674">
    <property type="term" value="F:protein serine/threonine kinase activity"/>
    <property type="evidence" value="ECO:0007669"/>
    <property type="project" value="TreeGrafter"/>
</dbReference>
<dbReference type="InterPro" id="IPR017441">
    <property type="entry name" value="Protein_kinase_ATP_BS"/>
</dbReference>
<evidence type="ECO:0000256" key="5">
    <source>
        <dbReference type="SAM" id="MobiDB-lite"/>
    </source>
</evidence>
<dbReference type="Gene3D" id="1.10.510.10">
    <property type="entry name" value="Transferase(Phosphotransferase) domain 1"/>
    <property type="match status" value="1"/>
</dbReference>
<evidence type="ECO:0000313" key="8">
    <source>
        <dbReference type="Proteomes" id="UP000785679"/>
    </source>
</evidence>
<dbReference type="SMART" id="SM00220">
    <property type="entry name" value="S_TKc"/>
    <property type="match status" value="1"/>
</dbReference>
<evidence type="ECO:0000313" key="7">
    <source>
        <dbReference type="EMBL" id="TNV86329.1"/>
    </source>
</evidence>
<feature type="compositionally biased region" description="Polar residues" evidence="5">
    <location>
        <begin position="1008"/>
        <end position="1034"/>
    </location>
</feature>
<evidence type="ECO:0000256" key="2">
    <source>
        <dbReference type="ARBA" id="ARBA00022741"/>
    </source>
</evidence>
<dbReference type="GO" id="GO:0005524">
    <property type="term" value="F:ATP binding"/>
    <property type="evidence" value="ECO:0007669"/>
    <property type="project" value="UniProtKB-UniRule"/>
</dbReference>
<dbReference type="Proteomes" id="UP000785679">
    <property type="component" value="Unassembled WGS sequence"/>
</dbReference>
<dbReference type="PANTHER" id="PTHR44167">
    <property type="entry name" value="OVARIAN-SPECIFIC SERINE/THREONINE-PROTEIN KINASE LOK-RELATED"/>
    <property type="match status" value="1"/>
</dbReference>
<feature type="compositionally biased region" description="Polar residues" evidence="5">
    <location>
        <begin position="61"/>
        <end position="72"/>
    </location>
</feature>
<dbReference type="EMBL" id="RRYP01001159">
    <property type="protein sequence ID" value="TNV86329.1"/>
    <property type="molecule type" value="Genomic_DNA"/>
</dbReference>
<comment type="subunit">
    <text evidence="1">Monomer.</text>
</comment>
<gene>
    <name evidence="7" type="ORF">FGO68_gene10628</name>
</gene>
<dbReference type="Pfam" id="PF00069">
    <property type="entry name" value="Pkinase"/>
    <property type="match status" value="1"/>
</dbReference>
<feature type="region of interest" description="Disordered" evidence="5">
    <location>
        <begin position="457"/>
        <end position="488"/>
    </location>
</feature>
<evidence type="ECO:0000256" key="3">
    <source>
        <dbReference type="ARBA" id="ARBA00022840"/>
    </source>
</evidence>
<dbReference type="GO" id="GO:0005634">
    <property type="term" value="C:nucleus"/>
    <property type="evidence" value="ECO:0007669"/>
    <property type="project" value="TreeGrafter"/>
</dbReference>
<feature type="region of interest" description="Disordered" evidence="5">
    <location>
        <begin position="1350"/>
        <end position="1373"/>
    </location>
</feature>
<feature type="compositionally biased region" description="Basic residues" evidence="5">
    <location>
        <begin position="876"/>
        <end position="889"/>
    </location>
</feature>
<evidence type="ECO:0000256" key="1">
    <source>
        <dbReference type="ARBA" id="ARBA00011245"/>
    </source>
</evidence>